<feature type="compositionally biased region" description="Polar residues" evidence="1">
    <location>
        <begin position="361"/>
        <end position="375"/>
    </location>
</feature>
<organism evidence="3 4">
    <name type="scientific">Linnemannia schmuckeri</name>
    <dbReference type="NCBI Taxonomy" id="64567"/>
    <lineage>
        <taxon>Eukaryota</taxon>
        <taxon>Fungi</taxon>
        <taxon>Fungi incertae sedis</taxon>
        <taxon>Mucoromycota</taxon>
        <taxon>Mortierellomycotina</taxon>
        <taxon>Mortierellomycetes</taxon>
        <taxon>Mortierellales</taxon>
        <taxon>Mortierellaceae</taxon>
        <taxon>Linnemannia</taxon>
    </lineage>
</organism>
<feature type="region of interest" description="Disordered" evidence="1">
    <location>
        <begin position="282"/>
        <end position="316"/>
    </location>
</feature>
<feature type="region of interest" description="Disordered" evidence="1">
    <location>
        <begin position="388"/>
        <end position="417"/>
    </location>
</feature>
<feature type="transmembrane region" description="Helical" evidence="2">
    <location>
        <begin position="22"/>
        <end position="46"/>
    </location>
</feature>
<dbReference type="OrthoDB" id="2447050at2759"/>
<feature type="region of interest" description="Disordered" evidence="1">
    <location>
        <begin position="60"/>
        <end position="94"/>
    </location>
</feature>
<comment type="caution">
    <text evidence="3">The sequence shown here is derived from an EMBL/GenBank/DDBJ whole genome shotgun (WGS) entry which is preliminary data.</text>
</comment>
<accession>A0A9P5S0M9</accession>
<keyword evidence="2" id="KW-0472">Membrane</keyword>
<dbReference type="Proteomes" id="UP000748756">
    <property type="component" value="Unassembled WGS sequence"/>
</dbReference>
<dbReference type="EMBL" id="JAAAUQ010000475">
    <property type="protein sequence ID" value="KAF9149910.1"/>
    <property type="molecule type" value="Genomic_DNA"/>
</dbReference>
<proteinExistence type="predicted"/>
<evidence type="ECO:0000256" key="1">
    <source>
        <dbReference type="SAM" id="MobiDB-lite"/>
    </source>
</evidence>
<protein>
    <submittedName>
        <fullName evidence="3">Uncharacterized protein</fullName>
    </submittedName>
</protein>
<keyword evidence="2" id="KW-1133">Transmembrane helix</keyword>
<gene>
    <name evidence="3" type="ORF">BG015_008281</name>
</gene>
<dbReference type="AlphaFoldDB" id="A0A9P5S0M9"/>
<name>A0A9P5S0M9_9FUNG</name>
<keyword evidence="2" id="KW-0812">Transmembrane</keyword>
<keyword evidence="4" id="KW-1185">Reference proteome</keyword>
<feature type="region of interest" description="Disordered" evidence="1">
    <location>
        <begin position="230"/>
        <end position="251"/>
    </location>
</feature>
<evidence type="ECO:0000256" key="2">
    <source>
        <dbReference type="SAM" id="Phobius"/>
    </source>
</evidence>
<feature type="compositionally biased region" description="Basic residues" evidence="1">
    <location>
        <begin position="232"/>
        <end position="243"/>
    </location>
</feature>
<feature type="region of interest" description="Disordered" evidence="1">
    <location>
        <begin position="332"/>
        <end position="376"/>
    </location>
</feature>
<evidence type="ECO:0000313" key="3">
    <source>
        <dbReference type="EMBL" id="KAF9149910.1"/>
    </source>
</evidence>
<evidence type="ECO:0000313" key="4">
    <source>
        <dbReference type="Proteomes" id="UP000748756"/>
    </source>
</evidence>
<sequence>MDSALIDQPNDITIGRTSTSKALFIAEILAGCAAAILVIAIVCCFCSRAARRRFQHGSIAEQDPFPLPNGGEMRETGRQTPDAAPAYSTTSPLGPLSPEVVDAISRVSADCRHSLVVSILSSAQSIHSPQIQIGSRQPSNISSIDIESPRLLLGSPSIRSTAASVRSSMTNERLSWDATREASENGDLHRVRTSPWLSHHRTASNPPANLIEQIRQAPPSYDPAWRESLHIPPHRGRHHRPLRNSRDRSTPLIQLDQEYTYGPEATREELIVPVQAWPHRRTGSFNTPSHGMPAHMFTSTYQRGPPGEPLRSSSRRSISWTGAIIRLGSAYSGSHHHHHTNPPTNRSHLSSSWLPQPADTPPSSSRRNSEDTTTVDLQQWQQDQDHQLSLNNDSTDNLYPPPPEYVLPAEQRPTTDTTQLLDDVSIEPITIESLQREPTDLLHQ</sequence>
<reference evidence="3" key="1">
    <citation type="journal article" date="2020" name="Fungal Divers.">
        <title>Resolving the Mortierellaceae phylogeny through synthesis of multi-gene phylogenetics and phylogenomics.</title>
        <authorList>
            <person name="Vandepol N."/>
            <person name="Liber J."/>
            <person name="Desiro A."/>
            <person name="Na H."/>
            <person name="Kennedy M."/>
            <person name="Barry K."/>
            <person name="Grigoriev I.V."/>
            <person name="Miller A.N."/>
            <person name="O'Donnell K."/>
            <person name="Stajich J.E."/>
            <person name="Bonito G."/>
        </authorList>
    </citation>
    <scope>NUCLEOTIDE SEQUENCE</scope>
    <source>
        <strain evidence="3">NRRL 6426</strain>
    </source>
</reference>